<dbReference type="SUPFAM" id="SSF54106">
    <property type="entry name" value="LysM domain"/>
    <property type="match status" value="1"/>
</dbReference>
<dbReference type="SMART" id="SM00257">
    <property type="entry name" value="LysM"/>
    <property type="match status" value="1"/>
</dbReference>
<dbReference type="EMBL" id="VBTY01000004">
    <property type="protein sequence ID" value="MDG3493133.1"/>
    <property type="molecule type" value="Genomic_DNA"/>
</dbReference>
<organism evidence="2 3">
    <name type="scientific">Pseudanabaena catenata USMAC16</name>
    <dbReference type="NCBI Taxonomy" id="1855837"/>
    <lineage>
        <taxon>Bacteria</taxon>
        <taxon>Bacillati</taxon>
        <taxon>Cyanobacteriota</taxon>
        <taxon>Cyanophyceae</taxon>
        <taxon>Pseudanabaenales</taxon>
        <taxon>Pseudanabaenaceae</taxon>
        <taxon>Pseudanabaena</taxon>
    </lineage>
</organism>
<sequence length="386" mass="42536">MQEYIVKAGDTLSAIAKRFLGVNGDWREIARINNITNPASLQIGQRLTIPTTSSPPITQSPEVAMVRNTLQAVYPPNKIAISFTTVGSDVIAKLLNTGQQEVFAKTKDLGLYRLGIFKLRDFITYGSGLLQQVQMSPSEINVMLVTAANEGSLDAINTWDNQYLSFGIFQWTLGAAGQQGELPAFLSNLKRRYPSEFQYYFGQFGVDTGSLDGNTGWLSLNGTRLVTESDKNLMRQPIWALRFAIAGMDALVQSVQVVHAISRLDRFYFTPTQTLQGFSLSQLLSSEFGVALLLDHHVNRPSHVIPCVADALSRSGLTPAQVAQGSADNEALIIQNYLTLRETFGGANAMTKSRERAELIRKEITTGNLSTQRFSFRSNRQARSSA</sequence>
<dbReference type="InterPro" id="IPR036779">
    <property type="entry name" value="LysM_dom_sf"/>
</dbReference>
<comment type="caution">
    <text evidence="2">The sequence shown here is derived from an EMBL/GenBank/DDBJ whole genome shotgun (WGS) entry which is preliminary data.</text>
</comment>
<protein>
    <submittedName>
        <fullName evidence="2">LysM peptidoglycan-binding domain-containing protein</fullName>
    </submittedName>
</protein>
<dbReference type="Pfam" id="PF01476">
    <property type="entry name" value="LysM"/>
    <property type="match status" value="1"/>
</dbReference>
<gene>
    <name evidence="2" type="ORF">FEV09_01025</name>
</gene>
<dbReference type="Gene3D" id="3.10.350.10">
    <property type="entry name" value="LysM domain"/>
    <property type="match status" value="1"/>
</dbReference>
<evidence type="ECO:0000313" key="2">
    <source>
        <dbReference type="EMBL" id="MDG3493133.1"/>
    </source>
</evidence>
<evidence type="ECO:0000313" key="3">
    <source>
        <dbReference type="Proteomes" id="UP001152872"/>
    </source>
</evidence>
<reference evidence="2" key="1">
    <citation type="submission" date="2019-05" db="EMBL/GenBank/DDBJ databases">
        <title>Whole genome sequencing of Pseudanabaena catenata USMAC16.</title>
        <authorList>
            <person name="Khan Z."/>
            <person name="Omar W.M."/>
            <person name="Convey P."/>
            <person name="Merican F."/>
            <person name="Najimudin N."/>
        </authorList>
    </citation>
    <scope>NUCLEOTIDE SEQUENCE</scope>
    <source>
        <strain evidence="2">USMAC16</strain>
    </source>
</reference>
<keyword evidence="3" id="KW-1185">Reference proteome</keyword>
<dbReference type="Proteomes" id="UP001152872">
    <property type="component" value="Unassembled WGS sequence"/>
</dbReference>
<dbReference type="PROSITE" id="PS51782">
    <property type="entry name" value="LYSM"/>
    <property type="match status" value="1"/>
</dbReference>
<name>A0A9X4M3N4_9CYAN</name>
<dbReference type="InterPro" id="IPR018392">
    <property type="entry name" value="LysM"/>
</dbReference>
<accession>A0A9X4M3N4</accession>
<proteinExistence type="predicted"/>
<feature type="domain" description="LysM" evidence="1">
    <location>
        <begin position="2"/>
        <end position="49"/>
    </location>
</feature>
<dbReference type="CDD" id="cd00118">
    <property type="entry name" value="LysM"/>
    <property type="match status" value="1"/>
</dbReference>
<dbReference type="AlphaFoldDB" id="A0A9X4M3N4"/>
<dbReference type="RefSeq" id="WP_009625162.1">
    <property type="nucleotide sequence ID" value="NZ_VBTY01000004.1"/>
</dbReference>
<evidence type="ECO:0000259" key="1">
    <source>
        <dbReference type="PROSITE" id="PS51782"/>
    </source>
</evidence>